<dbReference type="InterPro" id="IPR036689">
    <property type="entry name" value="ESAT-6-like_sf"/>
</dbReference>
<proteinExistence type="inferred from homology"/>
<reference evidence="2 3" key="1">
    <citation type="submission" date="2024-06" db="EMBL/GenBank/DDBJ databases">
        <title>The Natural Products Discovery Center: Release of the First 8490 Sequenced Strains for Exploring Actinobacteria Biosynthetic Diversity.</title>
        <authorList>
            <person name="Kalkreuter E."/>
            <person name="Kautsar S.A."/>
            <person name="Yang D."/>
            <person name="Bader C.D."/>
            <person name="Teijaro C.N."/>
            <person name="Fluegel L."/>
            <person name="Davis C.M."/>
            <person name="Simpson J.R."/>
            <person name="Lauterbach L."/>
            <person name="Steele A.D."/>
            <person name="Gui C."/>
            <person name="Meng S."/>
            <person name="Li G."/>
            <person name="Viehrig K."/>
            <person name="Ye F."/>
            <person name="Su P."/>
            <person name="Kiefer A.F."/>
            <person name="Nichols A."/>
            <person name="Cepeda A.J."/>
            <person name="Yan W."/>
            <person name="Fan B."/>
            <person name="Jiang Y."/>
            <person name="Adhikari A."/>
            <person name="Zheng C.-J."/>
            <person name="Schuster L."/>
            <person name="Cowan T.M."/>
            <person name="Smanski M.J."/>
            <person name="Chevrette M.G."/>
            <person name="De Carvalho L.P.S."/>
            <person name="Shen B."/>
        </authorList>
    </citation>
    <scope>NUCLEOTIDE SEQUENCE [LARGE SCALE GENOMIC DNA]</scope>
    <source>
        <strain evidence="2 3">NPDC052347</strain>
    </source>
</reference>
<dbReference type="RefSeq" id="WP_109283882.1">
    <property type="nucleotide sequence ID" value="NZ_JBFAUK010000033.1"/>
</dbReference>
<comment type="similarity">
    <text evidence="1">Belongs to the WXG100 family.</text>
</comment>
<dbReference type="SUPFAM" id="SSF140453">
    <property type="entry name" value="EsxAB dimer-like"/>
    <property type="match status" value="1"/>
</dbReference>
<dbReference type="Pfam" id="PF06013">
    <property type="entry name" value="WXG100"/>
    <property type="match status" value="1"/>
</dbReference>
<gene>
    <name evidence="2" type="ORF">AB0L16_29425</name>
</gene>
<evidence type="ECO:0000313" key="3">
    <source>
        <dbReference type="Proteomes" id="UP001552594"/>
    </source>
</evidence>
<dbReference type="NCBIfam" id="TIGR03930">
    <property type="entry name" value="WXG100_ESAT6"/>
    <property type="match status" value="1"/>
</dbReference>
<sequence>MAGNGGEIAVTYEALTHTAKDIRDAANTLATELETMKQAVNKVSEGWVGEAHEAMKHAENVFHQRAERIKAALEKVAKLVESGSEHYQITDKKAAALFQL</sequence>
<evidence type="ECO:0000313" key="2">
    <source>
        <dbReference type="EMBL" id="MEV5510499.1"/>
    </source>
</evidence>
<organism evidence="2 3">
    <name type="scientific">Streptomyces orinoci</name>
    <name type="common">Streptoverticillium orinoci</name>
    <dbReference type="NCBI Taxonomy" id="67339"/>
    <lineage>
        <taxon>Bacteria</taxon>
        <taxon>Bacillati</taxon>
        <taxon>Actinomycetota</taxon>
        <taxon>Actinomycetes</taxon>
        <taxon>Kitasatosporales</taxon>
        <taxon>Streptomycetaceae</taxon>
        <taxon>Streptomyces</taxon>
    </lineage>
</organism>
<protein>
    <recommendedName>
        <fullName evidence="1">ESAT-6-like protein</fullName>
    </recommendedName>
</protein>
<name>A0ABV3K5X1_STRON</name>
<dbReference type="EMBL" id="JBFAUK010000033">
    <property type="protein sequence ID" value="MEV5510499.1"/>
    <property type="molecule type" value="Genomic_DNA"/>
</dbReference>
<comment type="caution">
    <text evidence="2">The sequence shown here is derived from an EMBL/GenBank/DDBJ whole genome shotgun (WGS) entry which is preliminary data.</text>
</comment>
<dbReference type="InterPro" id="IPR010310">
    <property type="entry name" value="T7SS_ESAT-6-like"/>
</dbReference>
<dbReference type="Proteomes" id="UP001552594">
    <property type="component" value="Unassembled WGS sequence"/>
</dbReference>
<keyword evidence="3" id="KW-1185">Reference proteome</keyword>
<accession>A0ABV3K5X1</accession>
<dbReference type="Gene3D" id="1.10.287.1060">
    <property type="entry name" value="ESAT-6-like"/>
    <property type="match status" value="1"/>
</dbReference>
<evidence type="ECO:0000256" key="1">
    <source>
        <dbReference type="RuleBase" id="RU362001"/>
    </source>
</evidence>